<proteinExistence type="inferred from homology"/>
<dbReference type="GO" id="GO:0015031">
    <property type="term" value="P:protein transport"/>
    <property type="evidence" value="ECO:0007669"/>
    <property type="project" value="UniProtKB-KW"/>
</dbReference>
<dbReference type="AlphaFoldDB" id="A0A1Y1UC40"/>
<dbReference type="RefSeq" id="XP_021869313.1">
    <property type="nucleotide sequence ID" value="XM_022013570.1"/>
</dbReference>
<protein>
    <recommendedName>
        <fullName evidence="3 14">Mitochondrial import inner membrane translocase subunit TIM50</fullName>
    </recommendedName>
</protein>
<dbReference type="GO" id="GO:0005744">
    <property type="term" value="C:TIM23 mitochondrial import inner membrane translocase complex"/>
    <property type="evidence" value="ECO:0007669"/>
    <property type="project" value="UniProtKB-UniRule"/>
</dbReference>
<evidence type="ECO:0000256" key="4">
    <source>
        <dbReference type="ARBA" id="ARBA00022448"/>
    </source>
</evidence>
<feature type="compositionally biased region" description="Pro residues" evidence="15">
    <location>
        <begin position="66"/>
        <end position="75"/>
    </location>
</feature>
<keyword evidence="9" id="KW-1133">Transmembrane helix</keyword>
<keyword evidence="12" id="KW-0472">Membrane</keyword>
<keyword evidence="8 14" id="KW-0809">Transit peptide</keyword>
<evidence type="ECO:0000256" key="9">
    <source>
        <dbReference type="ARBA" id="ARBA00022989"/>
    </source>
</evidence>
<dbReference type="OrthoDB" id="287041at2759"/>
<dbReference type="SMART" id="SM00577">
    <property type="entry name" value="CPDc"/>
    <property type="match status" value="1"/>
</dbReference>
<keyword evidence="10 14" id="KW-0811">Translocation</keyword>
<feature type="compositionally biased region" description="Basic and acidic residues" evidence="15">
    <location>
        <begin position="150"/>
        <end position="166"/>
    </location>
</feature>
<evidence type="ECO:0000256" key="11">
    <source>
        <dbReference type="ARBA" id="ARBA00023128"/>
    </source>
</evidence>
<keyword evidence="18" id="KW-1185">Reference proteome</keyword>
<feature type="domain" description="FCP1 homology" evidence="16">
    <location>
        <begin position="248"/>
        <end position="392"/>
    </location>
</feature>
<feature type="region of interest" description="Disordered" evidence="15">
    <location>
        <begin position="1"/>
        <end position="175"/>
    </location>
</feature>
<evidence type="ECO:0000256" key="10">
    <source>
        <dbReference type="ARBA" id="ARBA00023010"/>
    </source>
</evidence>
<dbReference type="FunFam" id="3.40.50.1000:FF:000019">
    <property type="entry name" value="Mitochondrial import inner membrane translocase subunit TIM50"/>
    <property type="match status" value="1"/>
</dbReference>
<evidence type="ECO:0000256" key="14">
    <source>
        <dbReference type="RuleBase" id="RU365079"/>
    </source>
</evidence>
<evidence type="ECO:0000256" key="3">
    <source>
        <dbReference type="ARBA" id="ARBA00020799"/>
    </source>
</evidence>
<dbReference type="InterPro" id="IPR050365">
    <property type="entry name" value="TIM50"/>
</dbReference>
<dbReference type="InterPro" id="IPR036412">
    <property type="entry name" value="HAD-like_sf"/>
</dbReference>
<dbReference type="FunCoup" id="A0A1Y1UC40">
    <property type="interactions" value="83"/>
</dbReference>
<evidence type="ECO:0000256" key="13">
    <source>
        <dbReference type="ARBA" id="ARBA00065975"/>
    </source>
</evidence>
<evidence type="ECO:0000256" key="8">
    <source>
        <dbReference type="ARBA" id="ARBA00022946"/>
    </source>
</evidence>
<reference evidence="17 18" key="1">
    <citation type="submission" date="2017-03" db="EMBL/GenBank/DDBJ databases">
        <title>Widespread Adenine N6-methylation of Active Genes in Fungi.</title>
        <authorList>
            <consortium name="DOE Joint Genome Institute"/>
            <person name="Mondo S.J."/>
            <person name="Dannebaum R.O."/>
            <person name="Kuo R.C."/>
            <person name="Louie K.B."/>
            <person name="Bewick A.J."/>
            <person name="Labutti K."/>
            <person name="Haridas S."/>
            <person name="Kuo A."/>
            <person name="Salamov A."/>
            <person name="Ahrendt S.R."/>
            <person name="Lau R."/>
            <person name="Bowen B.P."/>
            <person name="Lipzen A."/>
            <person name="Sullivan W."/>
            <person name="Andreopoulos W.B."/>
            <person name="Clum A."/>
            <person name="Lindquist E."/>
            <person name="Daum C."/>
            <person name="Northen T.R."/>
            <person name="Ramamoorthy G."/>
            <person name="Schmitz R.J."/>
            <person name="Gryganskyi A."/>
            <person name="Culley D."/>
            <person name="Magnuson J."/>
            <person name="James T.Y."/>
            <person name="O'Malley M.A."/>
            <person name="Stajich J.E."/>
            <person name="Spatafora J.W."/>
            <person name="Visel A."/>
            <person name="Grigoriev I.V."/>
        </authorList>
    </citation>
    <scope>NUCLEOTIDE SEQUENCE [LARGE SCALE GENOMIC DNA]</scope>
    <source>
        <strain evidence="17 18">NRRL Y-17943</strain>
    </source>
</reference>
<dbReference type="STRING" id="4999.A0A1Y1UC40"/>
<dbReference type="Pfam" id="PF03031">
    <property type="entry name" value="NIF"/>
    <property type="match status" value="1"/>
</dbReference>
<evidence type="ECO:0000313" key="17">
    <source>
        <dbReference type="EMBL" id="ORX35097.1"/>
    </source>
</evidence>
<name>A0A1Y1UC40_9TREE</name>
<feature type="compositionally biased region" description="Low complexity" evidence="15">
    <location>
        <begin position="100"/>
        <end position="121"/>
    </location>
</feature>
<dbReference type="InterPro" id="IPR023214">
    <property type="entry name" value="HAD_sf"/>
</dbReference>
<evidence type="ECO:0000259" key="16">
    <source>
        <dbReference type="PROSITE" id="PS50969"/>
    </source>
</evidence>
<feature type="compositionally biased region" description="Pro residues" evidence="15">
    <location>
        <begin position="46"/>
        <end position="56"/>
    </location>
</feature>
<dbReference type="EMBL" id="NBSH01000012">
    <property type="protein sequence ID" value="ORX35097.1"/>
    <property type="molecule type" value="Genomic_DNA"/>
</dbReference>
<dbReference type="Gene3D" id="3.40.50.1000">
    <property type="entry name" value="HAD superfamily/HAD-like"/>
    <property type="match status" value="1"/>
</dbReference>
<dbReference type="PANTHER" id="PTHR12210">
    <property type="entry name" value="DULLARD PROTEIN PHOSPHATASE"/>
    <property type="match status" value="1"/>
</dbReference>
<evidence type="ECO:0000256" key="12">
    <source>
        <dbReference type="ARBA" id="ARBA00023136"/>
    </source>
</evidence>
<evidence type="ECO:0000256" key="1">
    <source>
        <dbReference type="ARBA" id="ARBA00004434"/>
    </source>
</evidence>
<organism evidence="17 18">
    <name type="scientific">Kockovaella imperatae</name>
    <dbReference type="NCBI Taxonomy" id="4999"/>
    <lineage>
        <taxon>Eukaryota</taxon>
        <taxon>Fungi</taxon>
        <taxon>Dikarya</taxon>
        <taxon>Basidiomycota</taxon>
        <taxon>Agaricomycotina</taxon>
        <taxon>Tremellomycetes</taxon>
        <taxon>Tremellales</taxon>
        <taxon>Cuniculitremaceae</taxon>
        <taxon>Kockovaella</taxon>
    </lineage>
</organism>
<keyword evidence="6" id="KW-0999">Mitochondrion inner membrane</keyword>
<keyword evidence="5" id="KW-0812">Transmembrane</keyword>
<evidence type="ECO:0000256" key="2">
    <source>
        <dbReference type="ARBA" id="ARBA00006344"/>
    </source>
</evidence>
<comment type="subunit">
    <text evidence="13">Component of the TIM23 complex, at least composed of TIM23, TIM17 and TIM50. Interacts with preproteins in transit.</text>
</comment>
<keyword evidence="4 14" id="KW-0813">Transport</keyword>
<dbReference type="GeneID" id="33555378"/>
<dbReference type="PROSITE" id="PS50969">
    <property type="entry name" value="FCP1"/>
    <property type="match status" value="1"/>
</dbReference>
<comment type="subcellular location">
    <subcellularLocation>
        <location evidence="1 14">Mitochondrion inner membrane</location>
        <topology evidence="1 14">Single-pass membrane protein</topology>
    </subcellularLocation>
</comment>
<evidence type="ECO:0000256" key="7">
    <source>
        <dbReference type="ARBA" id="ARBA00022927"/>
    </source>
</evidence>
<dbReference type="Proteomes" id="UP000193218">
    <property type="component" value="Unassembled WGS sequence"/>
</dbReference>
<comment type="function">
    <text evidence="14">Essential component of the TIM23 complex, a complex that mediates the translocation of transit peptide-containing proteins across the mitochondrial inner membrane.</text>
</comment>
<evidence type="ECO:0000256" key="15">
    <source>
        <dbReference type="SAM" id="MobiDB-lite"/>
    </source>
</evidence>
<dbReference type="CDD" id="cd07521">
    <property type="entry name" value="HAD_FCP1-like"/>
    <property type="match status" value="1"/>
</dbReference>
<comment type="similarity">
    <text evidence="2 14">Belongs to the TIM50 family.</text>
</comment>
<evidence type="ECO:0000313" key="18">
    <source>
        <dbReference type="Proteomes" id="UP000193218"/>
    </source>
</evidence>
<keyword evidence="7 14" id="KW-0653">Protein transport</keyword>
<feature type="region of interest" description="Disordered" evidence="15">
    <location>
        <begin position="521"/>
        <end position="549"/>
    </location>
</feature>
<comment type="caution">
    <text evidence="17">The sequence shown here is derived from an EMBL/GenBank/DDBJ whole genome shotgun (WGS) entry which is preliminary data.</text>
</comment>
<accession>A0A1Y1UC40</accession>
<feature type="compositionally biased region" description="Low complexity" evidence="15">
    <location>
        <begin position="1"/>
        <end position="16"/>
    </location>
</feature>
<gene>
    <name evidence="17" type="ORF">BD324DRAFT_582622</name>
</gene>
<evidence type="ECO:0000256" key="6">
    <source>
        <dbReference type="ARBA" id="ARBA00022792"/>
    </source>
</evidence>
<keyword evidence="11 14" id="KW-0496">Mitochondrion</keyword>
<dbReference type="InParanoid" id="A0A1Y1UC40"/>
<dbReference type="InterPro" id="IPR004274">
    <property type="entry name" value="FCP1_dom"/>
</dbReference>
<evidence type="ECO:0000256" key="5">
    <source>
        <dbReference type="ARBA" id="ARBA00022692"/>
    </source>
</evidence>
<sequence>MLRAASSRLLASTSTSVLRPYRPISTTATLLKKKRGDDLAAGSLRQPPPPPPPPPSAQAKTSPSPSERPPPPPPSLNGAPITAGSGAPLTDPIVNRPAEPTSSSSSSTSPSASGPSTGVASDTAVDTNAPEELDLRDLPSLNIETVTESARIEERKREGEGSEGPKRTGAGRKQYVSSIERQRRMWLRYGTGGLVVSGIAYALFQGATDDGVSIDGQWKRFKASLSETFDVFNKPAFKTLLPDPLPPPHQRPYTLLVDLEGMLVSSTWDRQNGWKTAKRPGADYFLAYLSQFYEIVLFTTQPLYTAAPVAEKLDPYQAYIPYKLFRESTRTAGGKTVKDLSYLNRDLSKVILLDTDPEHSALQPENSVIIKPWKGNMGDRGLVEMIPFLESIGIFQPPDVRPILELYRGKDIPVEYAKKEAESKRQVLEEWRRQHPTNVHGGGTGMLSSLFGSVAAVRPGQQRPKEPMTYLEQKRAIAQRQYEEEQKYWRDHAEEFAKMIEEDKQRQLAEMKGSLWGFMTGAPGANAQAQAQAQGQDPHAVQTANNSNQ</sequence>
<dbReference type="SUPFAM" id="SSF56784">
    <property type="entry name" value="HAD-like"/>
    <property type="match status" value="1"/>
</dbReference>
<feature type="compositionally biased region" description="Low complexity" evidence="15">
    <location>
        <begin position="521"/>
        <end position="536"/>
    </location>
</feature>